<dbReference type="EMBL" id="KC460990">
    <property type="protein sequence ID" value="AGN89506.1"/>
    <property type="molecule type" value="Genomic_DNA"/>
</dbReference>
<reference evidence="1 2" key="1">
    <citation type="journal article" date="2014" name="Virol. J.">
        <title>The genome and proteome of Serratia bacteriophage ? which forms unstable lysogens.</title>
        <authorList>
            <person name="Denyes J.M."/>
            <person name="Krell P.J."/>
            <person name="Manderville R.A."/>
            <person name="Ackermann H.W."/>
            <person name="She Y.M."/>
            <person name="Kropinski A.M."/>
        </authorList>
    </citation>
    <scope>NUCLEOTIDE SEQUENCE [LARGE SCALE GENOMIC DNA]</scope>
</reference>
<dbReference type="Proteomes" id="UP000014420">
    <property type="component" value="Segment"/>
</dbReference>
<protein>
    <submittedName>
        <fullName evidence="1">Uncharacterized protein</fullName>
    </submittedName>
</protein>
<sequence length="111" mass="11714">MNNTKIAIAAILLALSFSASAGKSCPDIVVESGYLQTENVAWGLKERPDLVATAIKAYINVCESGKKAILAGVSPEIVMAFARGHADKEGTPEDLKPVIMKISELAIDNAK</sequence>
<keyword evidence="2" id="KW-1185">Reference proteome</keyword>
<accession>R9VX86</accession>
<evidence type="ECO:0000313" key="2">
    <source>
        <dbReference type="Proteomes" id="UP000014420"/>
    </source>
</evidence>
<dbReference type="GeneID" id="15957286"/>
<dbReference type="RefSeq" id="YP_008130353.1">
    <property type="nucleotide sequence ID" value="NC_021563.1"/>
</dbReference>
<evidence type="ECO:0000313" key="1">
    <source>
        <dbReference type="EMBL" id="AGN89506.1"/>
    </source>
</evidence>
<name>R9VX86_9CAUD</name>
<organism evidence="1 2">
    <name type="scientific">Serratia phage Eta</name>
    <dbReference type="NCBI Taxonomy" id="1282995"/>
    <lineage>
        <taxon>Viruses</taxon>
        <taxon>Duplodnaviria</taxon>
        <taxon>Heunggongvirae</taxon>
        <taxon>Uroviricota</taxon>
        <taxon>Caudoviricetes</taxon>
        <taxon>Sarkviridae</taxon>
        <taxon>Seretavirus</taxon>
        <taxon>Seretavirus eta</taxon>
    </lineage>
</organism>
<proteinExistence type="predicted"/>
<dbReference type="KEGG" id="vg:15957286"/>
<gene>
    <name evidence="1" type="ORF">Eta_0060</name>
</gene>